<evidence type="ECO:0000256" key="6">
    <source>
        <dbReference type="ARBA" id="ARBA00023049"/>
    </source>
</evidence>
<organism evidence="8 9">
    <name type="scientific">Flintibacter faecis</name>
    <dbReference type="NCBI Taxonomy" id="2763047"/>
    <lineage>
        <taxon>Bacteria</taxon>
        <taxon>Bacillati</taxon>
        <taxon>Bacillota</taxon>
        <taxon>Clostridia</taxon>
        <taxon>Eubacteriales</taxon>
        <taxon>Flintibacter</taxon>
    </lineage>
</organism>
<evidence type="ECO:0000256" key="7">
    <source>
        <dbReference type="SAM" id="Phobius"/>
    </source>
</evidence>
<dbReference type="RefSeq" id="WP_186878342.1">
    <property type="nucleotide sequence ID" value="NZ_JACOPN010000004.1"/>
</dbReference>
<gene>
    <name evidence="8" type="ORF">H8S55_06770</name>
</gene>
<dbReference type="GO" id="GO:0008237">
    <property type="term" value="F:metallopeptidase activity"/>
    <property type="evidence" value="ECO:0007669"/>
    <property type="project" value="UniProtKB-KW"/>
</dbReference>
<evidence type="ECO:0000256" key="5">
    <source>
        <dbReference type="ARBA" id="ARBA00022833"/>
    </source>
</evidence>
<reference evidence="8" key="1">
    <citation type="submission" date="2020-08" db="EMBL/GenBank/DDBJ databases">
        <title>Genome public.</title>
        <authorList>
            <person name="Liu C."/>
            <person name="Sun Q."/>
        </authorList>
    </citation>
    <scope>NUCLEOTIDE SEQUENCE</scope>
    <source>
        <strain evidence="8">BX5</strain>
    </source>
</reference>
<dbReference type="PANTHER" id="PTHR39188">
    <property type="entry name" value="MEMBRANE-ASSOCIATED ZINC METALLOPROTEASE M50B"/>
    <property type="match status" value="1"/>
</dbReference>
<evidence type="ECO:0000256" key="4">
    <source>
        <dbReference type="ARBA" id="ARBA00022801"/>
    </source>
</evidence>
<protein>
    <submittedName>
        <fullName evidence="8">Peptidase M50</fullName>
    </submittedName>
</protein>
<comment type="similarity">
    <text evidence="2">Belongs to the peptidase M50B family.</text>
</comment>
<sequence length="201" mass="20785">MRLGRVEVSAGCLLLLAWLNYWDTQGVVPLALAACLLHELAHYGALRLAGAGVRRVRLTAVGAEMEVEGTLGYGGDCLAALAGPGCNLLLALGFCRWERGRLFAGLNLALGCFNLLPVGRLDGGRALYAGLAAAVGPGAAGAVCRWIESIAGAALLAAGVCFFCLGGNVTLLLVALWIGAGTIPLKKSGNRACHMGWKRVQ</sequence>
<keyword evidence="6" id="KW-0482">Metalloprotease</keyword>
<dbReference type="Proteomes" id="UP000602260">
    <property type="component" value="Unassembled WGS sequence"/>
</dbReference>
<keyword evidence="7" id="KW-0472">Membrane</keyword>
<dbReference type="PANTHER" id="PTHR39188:SF3">
    <property type="entry name" value="STAGE IV SPORULATION PROTEIN FB"/>
    <property type="match status" value="1"/>
</dbReference>
<comment type="caution">
    <text evidence="8">The sequence shown here is derived from an EMBL/GenBank/DDBJ whole genome shotgun (WGS) entry which is preliminary data.</text>
</comment>
<name>A0A8J6M4L2_9FIRM</name>
<evidence type="ECO:0000256" key="1">
    <source>
        <dbReference type="ARBA" id="ARBA00001947"/>
    </source>
</evidence>
<dbReference type="GO" id="GO:0006508">
    <property type="term" value="P:proteolysis"/>
    <property type="evidence" value="ECO:0007669"/>
    <property type="project" value="UniProtKB-KW"/>
</dbReference>
<keyword evidence="3" id="KW-0645">Protease</keyword>
<feature type="transmembrane region" description="Helical" evidence="7">
    <location>
        <begin position="102"/>
        <end position="120"/>
    </location>
</feature>
<dbReference type="EMBL" id="JACOPN010000004">
    <property type="protein sequence ID" value="MBC5717017.1"/>
    <property type="molecule type" value="Genomic_DNA"/>
</dbReference>
<evidence type="ECO:0000256" key="3">
    <source>
        <dbReference type="ARBA" id="ARBA00022670"/>
    </source>
</evidence>
<keyword evidence="4" id="KW-0378">Hydrolase</keyword>
<comment type="cofactor">
    <cofactor evidence="1">
        <name>Zn(2+)</name>
        <dbReference type="ChEBI" id="CHEBI:29105"/>
    </cofactor>
</comment>
<evidence type="ECO:0000313" key="9">
    <source>
        <dbReference type="Proteomes" id="UP000602260"/>
    </source>
</evidence>
<feature type="transmembrane region" description="Helical" evidence="7">
    <location>
        <begin position="126"/>
        <end position="147"/>
    </location>
</feature>
<evidence type="ECO:0000256" key="2">
    <source>
        <dbReference type="ARBA" id="ARBA00007931"/>
    </source>
</evidence>
<keyword evidence="7" id="KW-1133">Transmembrane helix</keyword>
<keyword evidence="7" id="KW-0812">Transmembrane</keyword>
<keyword evidence="9" id="KW-1185">Reference proteome</keyword>
<dbReference type="PROSITE" id="PS51257">
    <property type="entry name" value="PROKAR_LIPOPROTEIN"/>
    <property type="match status" value="1"/>
</dbReference>
<accession>A0A8J6M4L2</accession>
<proteinExistence type="inferred from homology"/>
<keyword evidence="5" id="KW-0862">Zinc</keyword>
<evidence type="ECO:0000313" key="8">
    <source>
        <dbReference type="EMBL" id="MBC5717017.1"/>
    </source>
</evidence>
<feature type="transmembrane region" description="Helical" evidence="7">
    <location>
        <begin position="154"/>
        <end position="178"/>
    </location>
</feature>
<dbReference type="AlphaFoldDB" id="A0A8J6M4L2"/>